<proteinExistence type="predicted"/>
<sequence length="542" mass="58737">MTSGANANRMSTLTVASTTASDSGRGGLGSGNSNGNGNGSSSGNGDVKKDLWLSMLDTVATGKKLPEKNLLVLGGSPDSQREFLDSLSSGEQRWNVDRQSDAPPIANNFALGYTYYDVLEGDQEDTLARISLHLLSTPSPSFTSLLQPLLTPETIPDTLIVVLLDWSQPHLWLRQLREWILMLRQVLITLDDDCGNAMEQLMDEWRDRGRGGGSLNLDGTQANEDAGAALPLGPGEWEDGLGLPLCVVCQNADKMELLEKTHGWKEADFDQILQYLRTLLLRHGASLIYSTPNASTQLPSLVHSSLGITSLLKKQPLKHNTIDRDKILVPPNWDSWGKIRVLRDGFDVETISAGWAEDIQKAWPIMPDLEFSDQDEEGLDLSAVTLYEDWVPDASMSGLHIPGPSLDSTSLETNAVDTQSFLAEQAKVLESTKALSEPKPGTAARRKPGALPDESERFGDSEVRDHIGPVQVNMGGIQVDADDMLRRLKDRQAFANGGGDVTPEEQADPGAVPDVENLQAFFSGLMNRKGATGGVTNGSPRS</sequence>
<keyword evidence="2" id="KW-0813">Transport</keyword>
<gene>
    <name evidence="11" type="ORF">Cpir12675_005629</name>
</gene>
<evidence type="ECO:0000256" key="9">
    <source>
        <dbReference type="ARBA" id="ARBA00023212"/>
    </source>
</evidence>
<evidence type="ECO:0000256" key="2">
    <source>
        <dbReference type="ARBA" id="ARBA00022448"/>
    </source>
</evidence>
<feature type="region of interest" description="Disordered" evidence="10">
    <location>
        <begin position="17"/>
        <end position="46"/>
    </location>
</feature>
<dbReference type="InterPro" id="IPR008467">
    <property type="entry name" value="Dynein1_light_intermed_chain"/>
</dbReference>
<dbReference type="PANTHER" id="PTHR12688:SF0">
    <property type="entry name" value="DYNEIN LIGHT INTERMEDIATE CHAIN"/>
    <property type="match status" value="1"/>
</dbReference>
<evidence type="ECO:0000256" key="8">
    <source>
        <dbReference type="ARBA" id="ARBA00023175"/>
    </source>
</evidence>
<evidence type="ECO:0000256" key="1">
    <source>
        <dbReference type="ARBA" id="ARBA00004245"/>
    </source>
</evidence>
<protein>
    <recommendedName>
        <fullName evidence="13">Cytoplasmic dynein 1 light intermediate chain 2</fullName>
    </recommendedName>
</protein>
<dbReference type="Pfam" id="PF05783">
    <property type="entry name" value="DLIC"/>
    <property type="match status" value="1"/>
</dbReference>
<dbReference type="PANTHER" id="PTHR12688">
    <property type="entry name" value="DYNEIN LIGHT INTERMEDIATE CHAIN"/>
    <property type="match status" value="1"/>
</dbReference>
<evidence type="ECO:0008006" key="13">
    <source>
        <dbReference type="Google" id="ProtNLM"/>
    </source>
</evidence>
<comment type="caution">
    <text evidence="11">The sequence shown here is derived from an EMBL/GenBank/DDBJ whole genome shotgun (WGS) entry which is preliminary data.</text>
</comment>
<keyword evidence="8" id="KW-0505">Motor protein</keyword>
<name>A0ABR3YNY8_9PEZI</name>
<evidence type="ECO:0000256" key="6">
    <source>
        <dbReference type="ARBA" id="ARBA00022840"/>
    </source>
</evidence>
<keyword evidence="5" id="KW-0547">Nucleotide-binding</keyword>
<keyword evidence="9" id="KW-0206">Cytoskeleton</keyword>
<keyword evidence="3" id="KW-0963">Cytoplasm</keyword>
<organism evidence="11 12">
    <name type="scientific">Ceratocystis pirilliformis</name>
    <dbReference type="NCBI Taxonomy" id="259994"/>
    <lineage>
        <taxon>Eukaryota</taxon>
        <taxon>Fungi</taxon>
        <taxon>Dikarya</taxon>
        <taxon>Ascomycota</taxon>
        <taxon>Pezizomycotina</taxon>
        <taxon>Sordariomycetes</taxon>
        <taxon>Hypocreomycetidae</taxon>
        <taxon>Microascales</taxon>
        <taxon>Ceratocystidaceae</taxon>
        <taxon>Ceratocystis</taxon>
    </lineage>
</organism>
<dbReference type="EMBL" id="JAWDJO010000203">
    <property type="protein sequence ID" value="KAL1889832.1"/>
    <property type="molecule type" value="Genomic_DNA"/>
</dbReference>
<evidence type="ECO:0000256" key="7">
    <source>
        <dbReference type="ARBA" id="ARBA00023017"/>
    </source>
</evidence>
<keyword evidence="12" id="KW-1185">Reference proteome</keyword>
<keyword evidence="7" id="KW-0243">Dynein</keyword>
<reference evidence="11 12" key="1">
    <citation type="journal article" date="2024" name="IMA Fungus">
        <title>IMA Genome - F19 : A genome assembly and annotation guide to empower mycologists, including annotated draft genome sequences of Ceratocystis pirilliformis, Diaporthe australafricana, Fusarium ophioides, Paecilomyces lecythidis, and Sporothrix stenoceras.</title>
        <authorList>
            <person name="Aylward J."/>
            <person name="Wilson A.M."/>
            <person name="Visagie C.M."/>
            <person name="Spraker J."/>
            <person name="Barnes I."/>
            <person name="Buitendag C."/>
            <person name="Ceriani C."/>
            <person name="Del Mar Angel L."/>
            <person name="du Plessis D."/>
            <person name="Fuchs T."/>
            <person name="Gasser K."/>
            <person name="Kramer D."/>
            <person name="Li W."/>
            <person name="Munsamy K."/>
            <person name="Piso A."/>
            <person name="Price J.L."/>
            <person name="Sonnekus B."/>
            <person name="Thomas C."/>
            <person name="van der Nest A."/>
            <person name="van Dijk A."/>
            <person name="van Heerden A."/>
            <person name="van Vuuren N."/>
            <person name="Yilmaz N."/>
            <person name="Duong T.A."/>
            <person name="van der Merwe N.A."/>
            <person name="Wingfield M.J."/>
            <person name="Wingfield B.D."/>
        </authorList>
    </citation>
    <scope>NUCLEOTIDE SEQUENCE [LARGE SCALE GENOMIC DNA]</scope>
    <source>
        <strain evidence="11 12">CMW 12675</strain>
    </source>
</reference>
<dbReference type="InterPro" id="IPR022780">
    <property type="entry name" value="Dynein_light_int_chain"/>
</dbReference>
<keyword evidence="6" id="KW-0067">ATP-binding</keyword>
<evidence type="ECO:0000256" key="10">
    <source>
        <dbReference type="SAM" id="MobiDB-lite"/>
    </source>
</evidence>
<dbReference type="Proteomes" id="UP001583280">
    <property type="component" value="Unassembled WGS sequence"/>
</dbReference>
<evidence type="ECO:0000256" key="4">
    <source>
        <dbReference type="ARBA" id="ARBA00022701"/>
    </source>
</evidence>
<feature type="compositionally biased region" description="Basic and acidic residues" evidence="10">
    <location>
        <begin position="454"/>
        <end position="467"/>
    </location>
</feature>
<feature type="region of interest" description="Disordered" evidence="10">
    <location>
        <begin position="432"/>
        <end position="475"/>
    </location>
</feature>
<evidence type="ECO:0000313" key="12">
    <source>
        <dbReference type="Proteomes" id="UP001583280"/>
    </source>
</evidence>
<evidence type="ECO:0000256" key="5">
    <source>
        <dbReference type="ARBA" id="ARBA00022741"/>
    </source>
</evidence>
<evidence type="ECO:0000256" key="3">
    <source>
        <dbReference type="ARBA" id="ARBA00022490"/>
    </source>
</evidence>
<comment type="subcellular location">
    <subcellularLocation>
        <location evidence="1">Cytoplasm</location>
        <location evidence="1">Cytoskeleton</location>
    </subcellularLocation>
</comment>
<evidence type="ECO:0000313" key="11">
    <source>
        <dbReference type="EMBL" id="KAL1889832.1"/>
    </source>
</evidence>
<feature type="compositionally biased region" description="Gly residues" evidence="10">
    <location>
        <begin position="24"/>
        <end position="42"/>
    </location>
</feature>
<accession>A0ABR3YNY8</accession>
<keyword evidence="4" id="KW-0493">Microtubule</keyword>